<evidence type="ECO:0000256" key="7">
    <source>
        <dbReference type="ARBA" id="ARBA00038873"/>
    </source>
</evidence>
<dbReference type="GO" id="GO:0008483">
    <property type="term" value="F:transaminase activity"/>
    <property type="evidence" value="ECO:0007669"/>
    <property type="project" value="UniProtKB-KW"/>
</dbReference>
<dbReference type="EMBL" id="BNCJ01000002">
    <property type="protein sequence ID" value="GHF39037.1"/>
    <property type="molecule type" value="Genomic_DNA"/>
</dbReference>
<evidence type="ECO:0000256" key="6">
    <source>
        <dbReference type="ARBA" id="ARBA00037368"/>
    </source>
</evidence>
<comment type="caution">
    <text evidence="10">The sequence shown here is derived from an EMBL/GenBank/DDBJ whole genome shotgun (WGS) entry which is preliminary data.</text>
</comment>
<evidence type="ECO:0000256" key="8">
    <source>
        <dbReference type="ARBA" id="ARBA00040505"/>
    </source>
</evidence>
<dbReference type="PANTHER" id="PTHR21064:SF1">
    <property type="entry name" value="HYDROXYLYSINE KINASE"/>
    <property type="match status" value="1"/>
</dbReference>
<evidence type="ECO:0000313" key="11">
    <source>
        <dbReference type="Proteomes" id="UP000626220"/>
    </source>
</evidence>
<evidence type="ECO:0000256" key="3">
    <source>
        <dbReference type="ARBA" id="ARBA00022679"/>
    </source>
</evidence>
<dbReference type="PANTHER" id="PTHR21064">
    <property type="entry name" value="AMINOGLYCOSIDE PHOSPHOTRANSFERASE DOMAIN-CONTAINING PROTEIN-RELATED"/>
    <property type="match status" value="1"/>
</dbReference>
<comment type="subcellular location">
    <subcellularLocation>
        <location evidence="1">Cytoplasm</location>
    </subcellularLocation>
</comment>
<organism evidence="10 11">
    <name type="scientific">Seohaeicola zhoushanensis</name>
    <dbReference type="NCBI Taxonomy" id="1569283"/>
    <lineage>
        <taxon>Bacteria</taxon>
        <taxon>Pseudomonadati</taxon>
        <taxon>Pseudomonadota</taxon>
        <taxon>Alphaproteobacteria</taxon>
        <taxon>Rhodobacterales</taxon>
        <taxon>Roseobacteraceae</taxon>
        <taxon>Seohaeicola</taxon>
    </lineage>
</organism>
<keyword evidence="11" id="KW-1185">Reference proteome</keyword>
<comment type="function">
    <text evidence="6">Catalyzes the GTP-dependent phosphorylation of 5-hydroxy-L-lysine.</text>
</comment>
<dbReference type="InterPro" id="IPR011009">
    <property type="entry name" value="Kinase-like_dom_sf"/>
</dbReference>
<feature type="domain" description="Aminoglycoside phosphotransferase" evidence="9">
    <location>
        <begin position="52"/>
        <end position="274"/>
    </location>
</feature>
<evidence type="ECO:0000256" key="5">
    <source>
        <dbReference type="ARBA" id="ARBA00036820"/>
    </source>
</evidence>
<reference evidence="10" key="2">
    <citation type="submission" date="2020-09" db="EMBL/GenBank/DDBJ databases">
        <authorList>
            <person name="Sun Q."/>
            <person name="Kim S."/>
        </authorList>
    </citation>
    <scope>NUCLEOTIDE SEQUENCE</scope>
    <source>
        <strain evidence="10">KCTC 42650</strain>
    </source>
</reference>
<evidence type="ECO:0000259" key="9">
    <source>
        <dbReference type="Pfam" id="PF01636"/>
    </source>
</evidence>
<keyword evidence="3" id="KW-0808">Transferase</keyword>
<dbReference type="Proteomes" id="UP000626220">
    <property type="component" value="Unassembled WGS sequence"/>
</dbReference>
<dbReference type="SUPFAM" id="SSF56112">
    <property type="entry name" value="Protein kinase-like (PK-like)"/>
    <property type="match status" value="1"/>
</dbReference>
<proteinExistence type="predicted"/>
<protein>
    <recommendedName>
        <fullName evidence="8">Hydroxylysine kinase</fullName>
        <ecNumber evidence="7">2.7.1.81</ecNumber>
    </recommendedName>
</protein>
<evidence type="ECO:0000256" key="2">
    <source>
        <dbReference type="ARBA" id="ARBA00022490"/>
    </source>
</evidence>
<dbReference type="Gene3D" id="3.90.1200.10">
    <property type="match status" value="1"/>
</dbReference>
<dbReference type="Pfam" id="PF01636">
    <property type="entry name" value="APH"/>
    <property type="match status" value="1"/>
</dbReference>
<evidence type="ECO:0000256" key="4">
    <source>
        <dbReference type="ARBA" id="ARBA00022777"/>
    </source>
</evidence>
<dbReference type="InterPro" id="IPR002575">
    <property type="entry name" value="Aminoglycoside_PTrfase"/>
</dbReference>
<keyword evidence="10" id="KW-0032">Aminotransferase</keyword>
<gene>
    <name evidence="10" type="ORF">GCM10017056_08140</name>
</gene>
<evidence type="ECO:0000256" key="1">
    <source>
        <dbReference type="ARBA" id="ARBA00004496"/>
    </source>
</evidence>
<dbReference type="AlphaFoldDB" id="A0A8J3GVE4"/>
<keyword evidence="2" id="KW-0963">Cytoplasm</keyword>
<sequence>MRPPPGFLPETPPDLLAHAALTISPEQAAEMADELFDVRGEVLRLNAEKDANFRITPEVGPPMLLKITNAAEDRGVTEMQTAALLHLARVDPGLPVPHVLPARNGAPSQLVSLSDGKAHVVRLLTFLDGTTLSSAGTASTLHYRIGALLARLTVGLQGFTHPASDHVLQWDIKQAHRLRPMLDAVEEPDLHRRLTRLIDQFEAEIAPRLTRLRAQVVHNDFNPHNLLVDTPAATRLTGVIDFGDMVHTPIACDLAVACSYHVQNGPQPLAAVARLIAGYATQLPLTDDEFALLPDLMRLRHATTLAVGAWRARRYPENASYIRRNAAASLRGLTTLDRMGNQAALAALQPEQIP</sequence>
<dbReference type="EC" id="2.7.1.81" evidence="7"/>
<name>A0A8J3GVE4_9RHOB</name>
<dbReference type="GO" id="GO:0005737">
    <property type="term" value="C:cytoplasm"/>
    <property type="evidence" value="ECO:0007669"/>
    <property type="project" value="UniProtKB-SubCell"/>
</dbReference>
<accession>A0A8J3GVE4</accession>
<dbReference type="InterPro" id="IPR050249">
    <property type="entry name" value="Pseudomonas-type_ThrB"/>
</dbReference>
<reference evidence="10" key="1">
    <citation type="journal article" date="2014" name="Int. J. Syst. Evol. Microbiol.">
        <title>Complete genome sequence of Corynebacterium casei LMG S-19264T (=DSM 44701T), isolated from a smear-ripened cheese.</title>
        <authorList>
            <consortium name="US DOE Joint Genome Institute (JGI-PGF)"/>
            <person name="Walter F."/>
            <person name="Albersmeier A."/>
            <person name="Kalinowski J."/>
            <person name="Ruckert C."/>
        </authorList>
    </citation>
    <scope>NUCLEOTIDE SEQUENCE</scope>
    <source>
        <strain evidence="10">KCTC 42650</strain>
    </source>
</reference>
<keyword evidence="4" id="KW-0418">Kinase</keyword>
<dbReference type="GO" id="GO:0047992">
    <property type="term" value="F:hydroxylysine kinase activity"/>
    <property type="evidence" value="ECO:0007669"/>
    <property type="project" value="UniProtKB-EC"/>
</dbReference>
<comment type="catalytic activity">
    <reaction evidence="5">
        <text>(5R)-5-hydroxy-L-lysine + GTP = (5R)-5-phosphooxy-L-lysine + GDP + H(+)</text>
        <dbReference type="Rhea" id="RHEA:19049"/>
        <dbReference type="ChEBI" id="CHEBI:15378"/>
        <dbReference type="ChEBI" id="CHEBI:37565"/>
        <dbReference type="ChEBI" id="CHEBI:57882"/>
        <dbReference type="ChEBI" id="CHEBI:58189"/>
        <dbReference type="ChEBI" id="CHEBI:58357"/>
        <dbReference type="EC" id="2.7.1.81"/>
    </reaction>
</comment>
<evidence type="ECO:0000313" key="10">
    <source>
        <dbReference type="EMBL" id="GHF39037.1"/>
    </source>
</evidence>